<protein>
    <submittedName>
        <fullName evidence="1">OsmC family protein</fullName>
        <ecNumber evidence="1">1.11.1.-</ecNumber>
    </submittedName>
</protein>
<dbReference type="EMBL" id="JBHSBU010000001">
    <property type="protein sequence ID" value="MFC4158592.1"/>
    <property type="molecule type" value="Genomic_DNA"/>
</dbReference>
<dbReference type="Pfam" id="PF02566">
    <property type="entry name" value="OsmC"/>
    <property type="match status" value="1"/>
</dbReference>
<accession>A0ABV8MLQ1</accession>
<keyword evidence="2" id="KW-1185">Reference proteome</keyword>
<keyword evidence="1" id="KW-0560">Oxidoreductase</keyword>
<comment type="caution">
    <text evidence="1">The sequence shown here is derived from an EMBL/GenBank/DDBJ whole genome shotgun (WGS) entry which is preliminary data.</text>
</comment>
<organism evidence="1 2">
    <name type="scientific">Chitinimonas lacunae</name>
    <dbReference type="NCBI Taxonomy" id="1963018"/>
    <lineage>
        <taxon>Bacteria</taxon>
        <taxon>Pseudomonadati</taxon>
        <taxon>Pseudomonadota</taxon>
        <taxon>Betaproteobacteria</taxon>
        <taxon>Neisseriales</taxon>
        <taxon>Chitinibacteraceae</taxon>
        <taxon>Chitinimonas</taxon>
    </lineage>
</organism>
<dbReference type="GO" id="GO:0004601">
    <property type="term" value="F:peroxidase activity"/>
    <property type="evidence" value="ECO:0007669"/>
    <property type="project" value="UniProtKB-KW"/>
</dbReference>
<evidence type="ECO:0000313" key="2">
    <source>
        <dbReference type="Proteomes" id="UP001595791"/>
    </source>
</evidence>
<dbReference type="RefSeq" id="WP_378161432.1">
    <property type="nucleotide sequence ID" value="NZ_JBHSBU010000001.1"/>
</dbReference>
<keyword evidence="1" id="KW-0575">Peroxidase</keyword>
<dbReference type="SUPFAM" id="SSF82784">
    <property type="entry name" value="OsmC-like"/>
    <property type="match status" value="1"/>
</dbReference>
<reference evidence="2" key="1">
    <citation type="journal article" date="2019" name="Int. J. Syst. Evol. Microbiol.">
        <title>The Global Catalogue of Microorganisms (GCM) 10K type strain sequencing project: providing services to taxonomists for standard genome sequencing and annotation.</title>
        <authorList>
            <consortium name="The Broad Institute Genomics Platform"/>
            <consortium name="The Broad Institute Genome Sequencing Center for Infectious Disease"/>
            <person name="Wu L."/>
            <person name="Ma J."/>
        </authorList>
    </citation>
    <scope>NUCLEOTIDE SEQUENCE [LARGE SCALE GENOMIC DNA]</scope>
    <source>
        <strain evidence="2">LMG 29894</strain>
    </source>
</reference>
<proteinExistence type="predicted"/>
<dbReference type="InterPro" id="IPR003718">
    <property type="entry name" value="OsmC/Ohr_fam"/>
</dbReference>
<dbReference type="InterPro" id="IPR015946">
    <property type="entry name" value="KH_dom-like_a/b"/>
</dbReference>
<gene>
    <name evidence="1" type="ORF">ACFOW7_04365</name>
</gene>
<name>A0ABV8MLQ1_9NEIS</name>
<dbReference type="Gene3D" id="3.30.300.20">
    <property type="match status" value="1"/>
</dbReference>
<evidence type="ECO:0000313" key="1">
    <source>
        <dbReference type="EMBL" id="MFC4158592.1"/>
    </source>
</evidence>
<sequence>MSEATSFTITLTQQQDYRFLIDFGDGLPNLLSDESPPVGHGEGPAPSHLLAAAVANCLSASLLFALRKYKNHPEPLKSTATVQMNRNAQGRLRIGHIAVSLEIGQPEDALLHRERILSQFEDFCVVTQSVNQGIPVSVTVRDAEGQLLHETRREAT</sequence>
<dbReference type="Proteomes" id="UP001595791">
    <property type="component" value="Unassembled WGS sequence"/>
</dbReference>
<dbReference type="InterPro" id="IPR036102">
    <property type="entry name" value="OsmC/Ohrsf"/>
</dbReference>
<dbReference type="EC" id="1.11.1.-" evidence="1"/>